<dbReference type="InParanoid" id="A0A804NFY6"/>
<proteinExistence type="predicted"/>
<sequence length="183" mass="20098">MCIFYRKVSHTPRARIQSSQAADTKLSYTHDQVHCGRAQNHAPVPVPVAPASALSSRPSLLAPKVLWSTPRPAASSTLSCTFSIWMAPWSSRDRRSVRVRFSPPPTDSYVVGVVWPTGCAPCAPDIVRARWYVVFALPRRLARLGVSFPSAISLALQCRDGKQVVCVYIQLSCVVASWVPPRA</sequence>
<dbReference type="Proteomes" id="UP000007305">
    <property type="component" value="Chromosome 3"/>
</dbReference>
<evidence type="ECO:0000313" key="1">
    <source>
        <dbReference type="EnsemblPlants" id="Zm00001eb158080_P001"/>
    </source>
</evidence>
<reference evidence="1" key="2">
    <citation type="submission" date="2019-07" db="EMBL/GenBank/DDBJ databases">
        <authorList>
            <person name="Seetharam A."/>
            <person name="Woodhouse M."/>
            <person name="Cannon E."/>
        </authorList>
    </citation>
    <scope>NUCLEOTIDE SEQUENCE [LARGE SCALE GENOMIC DNA]</scope>
    <source>
        <strain evidence="1">cv. B73</strain>
    </source>
</reference>
<dbReference type="Gramene" id="Zm00001eb158080_T001">
    <property type="protein sequence ID" value="Zm00001eb158080_P001"/>
    <property type="gene ID" value="Zm00001eb158080"/>
</dbReference>
<protein>
    <submittedName>
        <fullName evidence="1">Uncharacterized protein</fullName>
    </submittedName>
</protein>
<keyword evidence="2" id="KW-1185">Reference proteome</keyword>
<dbReference type="EnsemblPlants" id="Zm00001eb158080_T001">
    <property type="protein sequence ID" value="Zm00001eb158080_P001"/>
    <property type="gene ID" value="Zm00001eb158080"/>
</dbReference>
<name>A0A804NFY6_MAIZE</name>
<reference evidence="1" key="3">
    <citation type="submission" date="2021-05" db="UniProtKB">
        <authorList>
            <consortium name="EnsemblPlants"/>
        </authorList>
    </citation>
    <scope>IDENTIFICATION</scope>
    <source>
        <strain evidence="1">cv. B73</strain>
    </source>
</reference>
<dbReference type="AlphaFoldDB" id="A0A804NFY6"/>
<accession>A0A804NFY6</accession>
<evidence type="ECO:0000313" key="2">
    <source>
        <dbReference type="Proteomes" id="UP000007305"/>
    </source>
</evidence>
<reference evidence="2" key="1">
    <citation type="submission" date="2015-12" db="EMBL/GenBank/DDBJ databases">
        <title>Update maize B73 reference genome by single molecule sequencing technologies.</title>
        <authorList>
            <consortium name="Maize Genome Sequencing Project"/>
            <person name="Ware D."/>
        </authorList>
    </citation>
    <scope>NUCLEOTIDE SEQUENCE [LARGE SCALE GENOMIC DNA]</scope>
    <source>
        <strain evidence="2">cv. B73</strain>
    </source>
</reference>
<organism evidence="1 2">
    <name type="scientific">Zea mays</name>
    <name type="common">Maize</name>
    <dbReference type="NCBI Taxonomy" id="4577"/>
    <lineage>
        <taxon>Eukaryota</taxon>
        <taxon>Viridiplantae</taxon>
        <taxon>Streptophyta</taxon>
        <taxon>Embryophyta</taxon>
        <taxon>Tracheophyta</taxon>
        <taxon>Spermatophyta</taxon>
        <taxon>Magnoliopsida</taxon>
        <taxon>Liliopsida</taxon>
        <taxon>Poales</taxon>
        <taxon>Poaceae</taxon>
        <taxon>PACMAD clade</taxon>
        <taxon>Panicoideae</taxon>
        <taxon>Andropogonodae</taxon>
        <taxon>Andropogoneae</taxon>
        <taxon>Tripsacinae</taxon>
        <taxon>Zea</taxon>
    </lineage>
</organism>